<proteinExistence type="predicted"/>
<protein>
    <submittedName>
        <fullName evidence="1">Uncharacterized protein DUF2478</fullName>
    </submittedName>
</protein>
<dbReference type="Proteomes" id="UP000244224">
    <property type="component" value="Unassembled WGS sequence"/>
</dbReference>
<gene>
    <name evidence="1" type="ORF">C8N34_101214</name>
</gene>
<keyword evidence="2" id="KW-1185">Reference proteome</keyword>
<reference evidence="1 2" key="1">
    <citation type="submission" date="2018-04" db="EMBL/GenBank/DDBJ databases">
        <title>Genomic Encyclopedia of Archaeal and Bacterial Type Strains, Phase II (KMG-II): from individual species to whole genera.</title>
        <authorList>
            <person name="Goeker M."/>
        </authorList>
    </citation>
    <scope>NUCLEOTIDE SEQUENCE [LARGE SCALE GENOMIC DNA]</scope>
    <source>
        <strain evidence="1 2">DSM 21823</strain>
    </source>
</reference>
<evidence type="ECO:0000313" key="1">
    <source>
        <dbReference type="EMBL" id="PTX53299.1"/>
    </source>
</evidence>
<dbReference type="AlphaFoldDB" id="A0A2T6BB52"/>
<sequence length="166" mass="17189">MRIGYVTLEERGATDRLLADLARGLLAEGVAVAGAVQNNVDCGVDCEMDVQVLPDGPVIRISQKLGAGSSGCRLDAGALETAVAEVAGRMQGARLLIINKFGKHESEGRGFRQMVADAVADGLPVLIGVNATNLGAFHAFAGDLAEPVPPEAVARWLSQVLVEGGQ</sequence>
<evidence type="ECO:0000313" key="2">
    <source>
        <dbReference type="Proteomes" id="UP000244224"/>
    </source>
</evidence>
<dbReference type="InterPro" id="IPR018912">
    <property type="entry name" value="DUF2478"/>
</dbReference>
<dbReference type="Pfam" id="PF10649">
    <property type="entry name" value="DUF2478"/>
    <property type="match status" value="1"/>
</dbReference>
<accession>A0A2T6BB52</accession>
<dbReference type="EMBL" id="QBKP01000001">
    <property type="protein sequence ID" value="PTX53299.1"/>
    <property type="molecule type" value="Genomic_DNA"/>
</dbReference>
<dbReference type="OrthoDB" id="5918880at2"/>
<name>A0A2T6BB52_9RHOB</name>
<comment type="caution">
    <text evidence="1">The sequence shown here is derived from an EMBL/GenBank/DDBJ whole genome shotgun (WGS) entry which is preliminary data.</text>
</comment>
<organism evidence="1 2">
    <name type="scientific">Gemmobacter caeni</name>
    <dbReference type="NCBI Taxonomy" id="589035"/>
    <lineage>
        <taxon>Bacteria</taxon>
        <taxon>Pseudomonadati</taxon>
        <taxon>Pseudomonadota</taxon>
        <taxon>Alphaproteobacteria</taxon>
        <taxon>Rhodobacterales</taxon>
        <taxon>Paracoccaceae</taxon>
        <taxon>Gemmobacter</taxon>
    </lineage>
</organism>
<dbReference type="RefSeq" id="WP_108126969.1">
    <property type="nucleotide sequence ID" value="NZ_QBKP01000001.1"/>
</dbReference>